<evidence type="ECO:0000256" key="1">
    <source>
        <dbReference type="PROSITE-ProRule" id="PRU00409"/>
    </source>
</evidence>
<dbReference type="Gene3D" id="3.30.1490.20">
    <property type="entry name" value="ATP-grasp fold, A domain"/>
    <property type="match status" value="1"/>
</dbReference>
<dbReference type="Proteomes" id="UP000308488">
    <property type="component" value="Unassembled WGS sequence"/>
</dbReference>
<dbReference type="InterPro" id="IPR011761">
    <property type="entry name" value="ATP-grasp"/>
</dbReference>
<dbReference type="PROSITE" id="PS50975">
    <property type="entry name" value="ATP_GRASP"/>
    <property type="match status" value="1"/>
</dbReference>
<dbReference type="RefSeq" id="WP_137434619.1">
    <property type="nucleotide sequence ID" value="NZ_JANRHC010000005.1"/>
</dbReference>
<evidence type="ECO:0000259" key="2">
    <source>
        <dbReference type="PROSITE" id="PS50975"/>
    </source>
</evidence>
<organism evidence="3 4">
    <name type="scientific">Marinobacter panjinensis</name>
    <dbReference type="NCBI Taxonomy" id="2576384"/>
    <lineage>
        <taxon>Bacteria</taxon>
        <taxon>Pseudomonadati</taxon>
        <taxon>Pseudomonadota</taxon>
        <taxon>Gammaproteobacteria</taxon>
        <taxon>Pseudomonadales</taxon>
        <taxon>Marinobacteraceae</taxon>
        <taxon>Marinobacter</taxon>
    </lineage>
</organism>
<gene>
    <name evidence="3" type="ORF">FDP08_03395</name>
</gene>
<comment type="caution">
    <text evidence="3">The sequence shown here is derived from an EMBL/GenBank/DDBJ whole genome shotgun (WGS) entry which is preliminary data.</text>
</comment>
<dbReference type="OrthoDB" id="5372487at2"/>
<dbReference type="EMBL" id="SZYH01000001">
    <property type="protein sequence ID" value="TKV67199.1"/>
    <property type="molecule type" value="Genomic_DNA"/>
</dbReference>
<keyword evidence="1" id="KW-0067">ATP-binding</keyword>
<keyword evidence="1" id="KW-0547">Nucleotide-binding</keyword>
<dbReference type="AlphaFoldDB" id="A0A4U6R1C6"/>
<sequence>MPHNEIVFACRFSNALSSIEKVCSSLKLGGEYRLKQIDDFEFSFPESVEGTFVAELILSAKEHDTGLEGSGQFLSDGLLPILENSASVLVLVRVSPNSRVVDALIEAGFKVAGSIKPKASLTERAILASFPVDIFVPEPVSPAIIVGRANANLLAQARALGECGIAVYCILTRDEPPVVARSCRYVRDVFDCRGRSDEYVVACISEISKLTTAKPVVYTGGDLDIGLLARVWETVKDWVVAPNDPVLSDRLTDKKTQLDKVAAAGVTVPQSHVIESMSDLDAVIADFRFPVICKPTELVKKGSFIGKTFVAGSDLELRKRMDQLFFGNGRASVLLQEFVPGGDECILFTMASCDESGNIRSAVTGRKLTDDGRGCIGLGETTYNPKLESASGKAFRALGTGGILAVEFKAHDVTGDLYYIESNLRAENCGSLAKAAGVNLSASTFLYAIGYPNLYSPLGHRKATWMDVSLVFLSRLRGLTQGKHTAEDRRIFRDHAVLTDALWVSTDPAPAITWYALKSFALARRVFKSVFSRFK</sequence>
<dbReference type="GO" id="GO:0046872">
    <property type="term" value="F:metal ion binding"/>
    <property type="evidence" value="ECO:0007669"/>
    <property type="project" value="InterPro"/>
</dbReference>
<evidence type="ECO:0000313" key="4">
    <source>
        <dbReference type="Proteomes" id="UP000308488"/>
    </source>
</evidence>
<name>A0A4U6R1C6_9GAMM</name>
<protein>
    <recommendedName>
        <fullName evidence="2">ATP-grasp domain-containing protein</fullName>
    </recommendedName>
</protein>
<dbReference type="InterPro" id="IPR013815">
    <property type="entry name" value="ATP_grasp_subdomain_1"/>
</dbReference>
<accession>A0A4U6R1C6</accession>
<proteinExistence type="predicted"/>
<dbReference type="SUPFAM" id="SSF56059">
    <property type="entry name" value="Glutathione synthetase ATP-binding domain-like"/>
    <property type="match status" value="1"/>
</dbReference>
<dbReference type="GO" id="GO:0005524">
    <property type="term" value="F:ATP binding"/>
    <property type="evidence" value="ECO:0007669"/>
    <property type="project" value="UniProtKB-UniRule"/>
</dbReference>
<evidence type="ECO:0000313" key="3">
    <source>
        <dbReference type="EMBL" id="TKV67199.1"/>
    </source>
</evidence>
<reference evidence="3 4" key="1">
    <citation type="submission" date="2019-05" db="EMBL/GenBank/DDBJ databases">
        <title>Marinobacter panjinensis sp. nov., a moderately halophilic bacterium isolated from sea tidal flat environment.</title>
        <authorList>
            <person name="Yang W."/>
            <person name="An M."/>
            <person name="He W."/>
            <person name="Luo X."/>
            <person name="Zhu L."/>
            <person name="Chen G."/>
            <person name="Zhang Y."/>
            <person name="Wang Y."/>
        </authorList>
    </citation>
    <scope>NUCLEOTIDE SEQUENCE [LARGE SCALE GENOMIC DNA]</scope>
    <source>
        <strain evidence="3 4">PJ-16</strain>
    </source>
</reference>
<dbReference type="Gene3D" id="3.30.470.20">
    <property type="entry name" value="ATP-grasp fold, B domain"/>
    <property type="match status" value="1"/>
</dbReference>
<feature type="domain" description="ATP-grasp" evidence="2">
    <location>
        <begin position="258"/>
        <end position="449"/>
    </location>
</feature>
<dbReference type="GO" id="GO:0003824">
    <property type="term" value="F:catalytic activity"/>
    <property type="evidence" value="ECO:0007669"/>
    <property type="project" value="UniProtKB-ARBA"/>
</dbReference>
<keyword evidence="4" id="KW-1185">Reference proteome</keyword>